<feature type="transmembrane region" description="Helical" evidence="8">
    <location>
        <begin position="5"/>
        <end position="25"/>
    </location>
</feature>
<organism evidence="10 12">
    <name type="scientific">Aneurinibacillus migulanus</name>
    <name type="common">Bacillus migulanus</name>
    <dbReference type="NCBI Taxonomy" id="47500"/>
    <lineage>
        <taxon>Bacteria</taxon>
        <taxon>Bacillati</taxon>
        <taxon>Bacillota</taxon>
        <taxon>Bacilli</taxon>
        <taxon>Bacillales</taxon>
        <taxon>Paenibacillaceae</taxon>
        <taxon>Aneurinibacillus group</taxon>
        <taxon>Aneurinibacillus</taxon>
    </lineage>
</organism>
<dbReference type="GO" id="GO:0015648">
    <property type="term" value="F:lipid-linked peptidoglycan transporter activity"/>
    <property type="evidence" value="ECO:0007669"/>
    <property type="project" value="UniProtKB-UniRule"/>
</dbReference>
<dbReference type="GO" id="GO:0009252">
    <property type="term" value="P:peptidoglycan biosynthetic process"/>
    <property type="evidence" value="ECO:0007669"/>
    <property type="project" value="UniProtKB-UniRule"/>
</dbReference>
<keyword evidence="8 9" id="KW-0961">Cell wall biogenesis/degradation</keyword>
<feature type="transmembrane region" description="Helical" evidence="8">
    <location>
        <begin position="420"/>
        <end position="439"/>
    </location>
</feature>
<feature type="transmembrane region" description="Helical" evidence="8">
    <location>
        <begin position="167"/>
        <end position="187"/>
    </location>
</feature>
<comment type="subcellular location">
    <subcellularLocation>
        <location evidence="1 8">Cell membrane</location>
        <topology evidence="1 8">Multi-pass membrane protein</topology>
    </subcellularLocation>
</comment>
<feature type="transmembrane region" description="Helical" evidence="8">
    <location>
        <begin position="88"/>
        <end position="107"/>
    </location>
</feature>
<dbReference type="PANTHER" id="PTHR47019">
    <property type="entry name" value="LIPID II FLIPPASE MURJ"/>
    <property type="match status" value="1"/>
</dbReference>
<dbReference type="STRING" id="47500.AF333_05380"/>
<dbReference type="NCBIfam" id="TIGR01695">
    <property type="entry name" value="murJ_mviN"/>
    <property type="match status" value="1"/>
</dbReference>
<reference evidence="10 12" key="1">
    <citation type="submission" date="2015-07" db="EMBL/GenBank/DDBJ databases">
        <title>Fjat-14205 dsm 2895.</title>
        <authorList>
            <person name="Liu B."/>
            <person name="Wang J."/>
            <person name="Zhu Y."/>
            <person name="Liu G."/>
            <person name="Chen Q."/>
            <person name="Chen Z."/>
            <person name="Lan J."/>
            <person name="Che J."/>
            <person name="Ge C."/>
            <person name="Shi H."/>
            <person name="Pan Z."/>
            <person name="Liu X."/>
        </authorList>
    </citation>
    <scope>NUCLEOTIDE SEQUENCE [LARGE SCALE GENOMIC DNA]</scope>
    <source>
        <strain evidence="10 12">DSM 2895</strain>
    </source>
</reference>
<feature type="transmembrane region" description="Helical" evidence="8">
    <location>
        <begin position="142"/>
        <end position="160"/>
    </location>
</feature>
<evidence type="ECO:0000256" key="4">
    <source>
        <dbReference type="ARBA" id="ARBA00022960"/>
    </source>
</evidence>
<dbReference type="PATRIC" id="fig|47500.12.peg.3917"/>
<protein>
    <recommendedName>
        <fullName evidence="8">Probable lipid II flippase MurJ</fullName>
    </recommendedName>
</protein>
<evidence type="ECO:0000313" key="10">
    <source>
        <dbReference type="EMBL" id="KON95002.1"/>
    </source>
</evidence>
<dbReference type="AlphaFoldDB" id="A0A0D1WMN4"/>
<dbReference type="CDD" id="cd13123">
    <property type="entry name" value="MATE_MurJ_like"/>
    <property type="match status" value="1"/>
</dbReference>
<dbReference type="InterPro" id="IPR004268">
    <property type="entry name" value="MurJ"/>
</dbReference>
<dbReference type="PIRSF" id="PIRSF002869">
    <property type="entry name" value="MviN"/>
    <property type="match status" value="1"/>
</dbReference>
<dbReference type="GO" id="GO:0071555">
    <property type="term" value="P:cell wall organization"/>
    <property type="evidence" value="ECO:0007669"/>
    <property type="project" value="UniProtKB-UniRule"/>
</dbReference>
<evidence type="ECO:0000256" key="2">
    <source>
        <dbReference type="ARBA" id="ARBA00022475"/>
    </source>
</evidence>
<dbReference type="HAMAP" id="MF_02078">
    <property type="entry name" value="MurJ_MviN"/>
    <property type="match status" value="1"/>
</dbReference>
<evidence type="ECO:0000313" key="13">
    <source>
        <dbReference type="Proteomes" id="UP000182836"/>
    </source>
</evidence>
<evidence type="ECO:0000256" key="7">
    <source>
        <dbReference type="ARBA" id="ARBA00023136"/>
    </source>
</evidence>
<keyword evidence="5 8" id="KW-0573">Peptidoglycan synthesis</keyword>
<dbReference type="InterPro" id="IPR051050">
    <property type="entry name" value="Lipid_II_flippase_MurJ/MviN"/>
</dbReference>
<dbReference type="EMBL" id="LGUG01000004">
    <property type="protein sequence ID" value="KON95002.1"/>
    <property type="molecule type" value="Genomic_DNA"/>
</dbReference>
<dbReference type="EMBL" id="FNED01000047">
    <property type="protein sequence ID" value="SDK29293.1"/>
    <property type="molecule type" value="Genomic_DNA"/>
</dbReference>
<dbReference type="PANTHER" id="PTHR47019:SF1">
    <property type="entry name" value="LIPID II FLIPPASE MURJ"/>
    <property type="match status" value="1"/>
</dbReference>
<feature type="transmembrane region" description="Helical" evidence="8">
    <location>
        <begin position="236"/>
        <end position="257"/>
    </location>
</feature>
<gene>
    <name evidence="8" type="primary">murJ</name>
    <name evidence="10" type="ORF">AF333_05380</name>
    <name evidence="11" type="ORF">SAMN04487909_14748</name>
</gene>
<feature type="transmembrane region" description="Helical" evidence="8">
    <location>
        <begin position="357"/>
        <end position="380"/>
    </location>
</feature>
<feature type="transmembrane region" description="Helical" evidence="8">
    <location>
        <begin position="45"/>
        <end position="67"/>
    </location>
</feature>
<feature type="transmembrane region" description="Helical" evidence="8">
    <location>
        <begin position="320"/>
        <end position="345"/>
    </location>
</feature>
<keyword evidence="7 8" id="KW-0472">Membrane</keyword>
<feature type="transmembrane region" description="Helical" evidence="8">
    <location>
        <begin position="392"/>
        <end position="414"/>
    </location>
</feature>
<dbReference type="GO" id="GO:0008360">
    <property type="term" value="P:regulation of cell shape"/>
    <property type="evidence" value="ECO:0007669"/>
    <property type="project" value="UniProtKB-UniRule"/>
</dbReference>
<feature type="transmembrane region" description="Helical" evidence="8">
    <location>
        <begin position="486"/>
        <end position="506"/>
    </location>
</feature>
<keyword evidence="6 8" id="KW-1133">Transmembrane helix</keyword>
<keyword evidence="2 8" id="KW-1003">Cell membrane</keyword>
<dbReference type="Proteomes" id="UP000037269">
    <property type="component" value="Unassembled WGS sequence"/>
</dbReference>
<dbReference type="PRINTS" id="PR01806">
    <property type="entry name" value="VIRFACTRMVIN"/>
</dbReference>
<dbReference type="GeneID" id="42304638"/>
<accession>A0A0D1WMN4</accession>
<reference evidence="11 13" key="2">
    <citation type="submission" date="2016-10" db="EMBL/GenBank/DDBJ databases">
        <authorList>
            <person name="de Groot N.N."/>
        </authorList>
    </citation>
    <scope>NUCLEOTIDE SEQUENCE [LARGE SCALE GENOMIC DNA]</scope>
    <source>
        <strain evidence="11 13">DSM 2895</strain>
    </source>
</reference>
<feature type="transmembrane region" description="Helical" evidence="8">
    <location>
        <begin position="193"/>
        <end position="215"/>
    </location>
</feature>
<evidence type="ECO:0000313" key="11">
    <source>
        <dbReference type="EMBL" id="SDK29293.1"/>
    </source>
</evidence>
<keyword evidence="3 8" id="KW-0812">Transmembrane</keyword>
<comment type="function">
    <text evidence="8 9">Involved in peptidoglycan biosynthesis. Transports lipid-linked peptidoglycan precursors from the inner to the outer leaflet of the cytoplasmic membrane.</text>
</comment>
<dbReference type="GO" id="GO:0034204">
    <property type="term" value="P:lipid translocation"/>
    <property type="evidence" value="ECO:0007669"/>
    <property type="project" value="TreeGrafter"/>
</dbReference>
<dbReference type="OrthoDB" id="9804143at2"/>
<keyword evidence="12" id="KW-1185">Reference proteome</keyword>
<comment type="similarity">
    <text evidence="8 9">Belongs to the MurJ/MviN family.</text>
</comment>
<sequence length="528" mass="58470">MAQTVLRSAVVIMIVTLVGRVVGLLREMLLANSFAVGFEADVYRYAFAIPNTIFLFVPGALNAIFVPSIKSMLVENRQEEARTLFRKMLTVITIIYFIIMVLGMVFSREIMQAMTFMQQGSEAITPQQRAEQLEMGTRMLQIMWPSAVFIGLIGVFQATLNAHQQFFIPQVSTVINAIVVCIAYPLFVPFYDIYGVAIGTTLGFLFAAASMVYSIRKEQYSLKLDFAWNTVEMRKIGERFIPIMLGSLVTQVYSFIHPVLASGLGEGRVAALGYANIIYQLPMAIFVAAFTLPIYPYLVEYFTKNEMDKMKRAITEGMQYLFILMVPVIVALAVIPEQLVSLLFYRGGAGKFDLEAVTLTATALMFLGLGLFFLAARDLLTRAFYAMENTKITVIAAVIGILVNIASSLVFMPYLSHGGVALGTTVGSLVNMLVLSFFLRRHIGPFIQRSFWVTAVKTVAGAIVMGAVLYAATAFVSLQGVWIQKIYTVFLIGAGAGLFFAVLVLLREPLALQIIERFAGKLLKRKRG</sequence>
<proteinExistence type="inferred from homology"/>
<dbReference type="UniPathway" id="UPA00219"/>
<keyword evidence="4 8" id="KW-0133">Cell shape</keyword>
<dbReference type="Pfam" id="PF03023">
    <property type="entry name" value="MurJ"/>
    <property type="match status" value="1"/>
</dbReference>
<evidence type="ECO:0000256" key="9">
    <source>
        <dbReference type="PIRNR" id="PIRNR002869"/>
    </source>
</evidence>
<evidence type="ECO:0000256" key="8">
    <source>
        <dbReference type="HAMAP-Rule" id="MF_02078"/>
    </source>
</evidence>
<feature type="transmembrane region" description="Helical" evidence="8">
    <location>
        <begin position="277"/>
        <end position="299"/>
    </location>
</feature>
<evidence type="ECO:0000256" key="6">
    <source>
        <dbReference type="ARBA" id="ARBA00022989"/>
    </source>
</evidence>
<dbReference type="RefSeq" id="WP_043063163.1">
    <property type="nucleotide sequence ID" value="NZ_BJOA01000162.1"/>
</dbReference>
<name>A0A0D1WMN4_ANEMI</name>
<dbReference type="Proteomes" id="UP000182836">
    <property type="component" value="Unassembled WGS sequence"/>
</dbReference>
<evidence type="ECO:0000256" key="3">
    <source>
        <dbReference type="ARBA" id="ARBA00022692"/>
    </source>
</evidence>
<comment type="pathway">
    <text evidence="8">Cell wall biogenesis; peptidoglycan biosynthesis.</text>
</comment>
<evidence type="ECO:0000256" key="1">
    <source>
        <dbReference type="ARBA" id="ARBA00004651"/>
    </source>
</evidence>
<keyword evidence="8 9" id="KW-0813">Transport</keyword>
<evidence type="ECO:0000313" key="12">
    <source>
        <dbReference type="Proteomes" id="UP000037269"/>
    </source>
</evidence>
<evidence type="ECO:0000256" key="5">
    <source>
        <dbReference type="ARBA" id="ARBA00022984"/>
    </source>
</evidence>
<dbReference type="GO" id="GO:0005886">
    <property type="term" value="C:plasma membrane"/>
    <property type="evidence" value="ECO:0007669"/>
    <property type="project" value="UniProtKB-SubCell"/>
</dbReference>
<feature type="transmembrane region" description="Helical" evidence="8">
    <location>
        <begin position="451"/>
        <end position="474"/>
    </location>
</feature>